<dbReference type="RefSeq" id="WP_186935270.1">
    <property type="nucleotide sequence ID" value="NZ_JACOPS010000002.1"/>
</dbReference>
<name>A0ABR7HKU0_9FIRM</name>
<sequence>MKIKKSKTKLIVLSVCSVLAIIGFLSYRVELYHRTNDPNKERIFEIEDYSHDRKLTPYGTEKDLQYNSESIRAFIIQNCPDNEEKTKALIYEFLNTYNYKNEMENCGTDKIYIDFMKPSWRFPVYWTEKWDMKHTWHRDGSYLANYYNSNRVAWVECDVNGILGENYYFDKTPSDYYVRGGKYR</sequence>
<dbReference type="EMBL" id="JACOPS010000002">
    <property type="protein sequence ID" value="MBC5728094.1"/>
    <property type="molecule type" value="Genomic_DNA"/>
</dbReference>
<accession>A0ABR7HKU0</accession>
<evidence type="ECO:0000313" key="2">
    <source>
        <dbReference type="Proteomes" id="UP000636755"/>
    </source>
</evidence>
<reference evidence="1 2" key="1">
    <citation type="submission" date="2020-08" db="EMBL/GenBank/DDBJ databases">
        <title>Genome public.</title>
        <authorList>
            <person name="Liu C."/>
            <person name="Sun Q."/>
        </authorList>
    </citation>
    <scope>NUCLEOTIDE SEQUENCE [LARGE SCALE GENOMIC DNA]</scope>
    <source>
        <strain evidence="1 2">NSJ-71</strain>
    </source>
</reference>
<evidence type="ECO:0000313" key="1">
    <source>
        <dbReference type="EMBL" id="MBC5728094.1"/>
    </source>
</evidence>
<dbReference type="Proteomes" id="UP000636755">
    <property type="component" value="Unassembled WGS sequence"/>
</dbReference>
<protein>
    <submittedName>
        <fullName evidence="1">Uncharacterized protein</fullName>
    </submittedName>
</protein>
<keyword evidence="2" id="KW-1185">Reference proteome</keyword>
<proteinExistence type="predicted"/>
<comment type="caution">
    <text evidence="1">The sequence shown here is derived from an EMBL/GenBank/DDBJ whole genome shotgun (WGS) entry which is preliminary data.</text>
</comment>
<organism evidence="1 2">
    <name type="scientific">Ruminococcus intestinalis</name>
    <dbReference type="NCBI Taxonomy" id="2763066"/>
    <lineage>
        <taxon>Bacteria</taxon>
        <taxon>Bacillati</taxon>
        <taxon>Bacillota</taxon>
        <taxon>Clostridia</taxon>
        <taxon>Eubacteriales</taxon>
        <taxon>Oscillospiraceae</taxon>
        <taxon>Ruminococcus</taxon>
    </lineage>
</organism>
<gene>
    <name evidence="1" type="ORF">H8R91_06110</name>
</gene>